<dbReference type="AlphaFoldDB" id="A0A410PXU6"/>
<dbReference type="Gene3D" id="3.40.50.300">
    <property type="entry name" value="P-loop containing nucleotide triphosphate hydrolases"/>
    <property type="match status" value="3"/>
</dbReference>
<keyword evidence="8" id="KW-0238">DNA-binding</keyword>
<dbReference type="Gene3D" id="3.90.320.10">
    <property type="match status" value="1"/>
</dbReference>
<keyword evidence="1" id="KW-0540">Nuclease</keyword>
<name>A0A410PXU6_9FIRM</name>
<dbReference type="Pfam" id="PF12705">
    <property type="entry name" value="PDDEXK_1"/>
    <property type="match status" value="1"/>
</dbReference>
<accession>A0A410PXU6</accession>
<dbReference type="GO" id="GO:0004386">
    <property type="term" value="F:helicase activity"/>
    <property type="evidence" value="ECO:0007669"/>
    <property type="project" value="UniProtKB-KW"/>
</dbReference>
<evidence type="ECO:0000256" key="9">
    <source>
        <dbReference type="ARBA" id="ARBA00023204"/>
    </source>
</evidence>
<keyword evidence="13" id="KW-1185">Reference proteome</keyword>
<keyword evidence="6" id="KW-0269">Exonuclease</keyword>
<keyword evidence="7" id="KW-0067">ATP-binding</keyword>
<dbReference type="Proteomes" id="UP000287601">
    <property type="component" value="Chromosome"/>
</dbReference>
<proteinExistence type="predicted"/>
<evidence type="ECO:0000313" key="13">
    <source>
        <dbReference type="Proteomes" id="UP000287601"/>
    </source>
</evidence>
<dbReference type="InterPro" id="IPR049035">
    <property type="entry name" value="ADDB_N"/>
</dbReference>
<gene>
    <name evidence="12" type="ORF">EQM06_11505</name>
</gene>
<evidence type="ECO:0000256" key="3">
    <source>
        <dbReference type="ARBA" id="ARBA00022763"/>
    </source>
</evidence>
<dbReference type="GO" id="GO:0003677">
    <property type="term" value="F:DNA binding"/>
    <property type="evidence" value="ECO:0007669"/>
    <property type="project" value="UniProtKB-KW"/>
</dbReference>
<dbReference type="GO" id="GO:0004527">
    <property type="term" value="F:exonuclease activity"/>
    <property type="evidence" value="ECO:0007669"/>
    <property type="project" value="UniProtKB-KW"/>
</dbReference>
<feature type="domain" description="ATP-dependent helicase/deoxyribonuclease subunit B N-terminal" evidence="11">
    <location>
        <begin position="7"/>
        <end position="276"/>
    </location>
</feature>
<evidence type="ECO:0000256" key="7">
    <source>
        <dbReference type="ARBA" id="ARBA00022840"/>
    </source>
</evidence>
<protein>
    <submittedName>
        <fullName evidence="12">Uncharacterized protein</fullName>
    </submittedName>
</protein>
<evidence type="ECO:0000256" key="2">
    <source>
        <dbReference type="ARBA" id="ARBA00022741"/>
    </source>
</evidence>
<keyword evidence="9" id="KW-0234">DNA repair</keyword>
<evidence type="ECO:0000256" key="6">
    <source>
        <dbReference type="ARBA" id="ARBA00022839"/>
    </source>
</evidence>
<dbReference type="EMBL" id="CP035281">
    <property type="protein sequence ID" value="QAT43797.1"/>
    <property type="molecule type" value="Genomic_DNA"/>
</dbReference>
<evidence type="ECO:0000256" key="8">
    <source>
        <dbReference type="ARBA" id="ARBA00023125"/>
    </source>
</evidence>
<dbReference type="GO" id="GO:0006281">
    <property type="term" value="P:DNA repair"/>
    <property type="evidence" value="ECO:0007669"/>
    <property type="project" value="UniProtKB-KW"/>
</dbReference>
<organism evidence="12 13">
    <name type="scientific">Aminipila luticellarii</name>
    <dbReference type="NCBI Taxonomy" id="2507160"/>
    <lineage>
        <taxon>Bacteria</taxon>
        <taxon>Bacillati</taxon>
        <taxon>Bacillota</taxon>
        <taxon>Clostridia</taxon>
        <taxon>Peptostreptococcales</taxon>
        <taxon>Anaerovoracaceae</taxon>
        <taxon>Aminipila</taxon>
    </lineage>
</organism>
<sequence length="1116" mass="127833">MLNIFYGRENIDKDQFIFDRISGRTLLLVPDQFTLQAERNAFRYLGVRGLMEVEIISPSRLGLRVLREVGGEKISRLDRYGRHMLLSKIIAEEKNDLQVFRGLESKSSFIELVNNLISEMKQYNTPPEALPDILNSLTEDSLLYKKLQDVQAIYEKYELVISEKYIDTEDYLGHCMNRVQYSQMIKECEIWVYGFDYFTPKNLDLIRELIENARNVNVVITYSEGSRDGEIFSLTGYIIKKLERLSEGLSKPYTTVPITEKKYIRKERSPELSAVESELFSLPIKKWQSDAPAVTLVKAANPYAEAETAAAYITRLLREEGLRYKDIAVICNDLEVRGSIIQRVFSEYGLHPFMDKKRSILHNPVIGLNIYLMQLARGRMDAETVIGFIKTGLVGLSQDETEQLENYVYRFKIRGGMWKKDFTRGAKEYEEEELEEINRIRDFVMQSILAFTEPFKKAGTAGEKTAVLYYYLKDYLKVPDQIEKIMEEQNQKGYYEMAFEMAQIWKTAVDIYDQLVTVMGGEKLDTEELDAVLRAGFESVEMGMLPATIDEIIVGTMQRTRTGQIKALVVLGANDGVLPQTVSGDGILNDDEKTVLFKNKIEMCKLDEFRVMEEKLAIYRTLSKPEQYLFMSYAVSDNEGKELKPSGIFNKIADLFPKVPIRKDIISENNPLYLMEARNSGMRHLTEALRKSLEGESLQDCFKAALNWYRLNEQISLKQIQEGLFFKIKEESMSVSLAEELYKREEGKSLSISPSRLERFGRCPFAHFINYGLRPEEKRVFEIAGREMGDVYHLCLMRLSEYLTEKGIAITDKSSRWMSITPAECEEFVRQFMEHEGAEYKEGLLYGGNEESYKAERMRRVCTDAALILVEHVQRGSIQEVFFEAEFGKAPDKQFPPICVETAQGKVFVEGKIDRVDLLPGDYVKIIDYKSGSERFDTEEAKGGWRLQLMLYLKAALNKNTPEKGTENKPAGVFYFKLDEPVFDAGDLESGKLEERIRTEFRKSFKLDGILVNEPEVVESIAGDFVGSSDIVPVRKNKEGEILGTGKDKLLTPEEFEELRAAVDSKITELCGQLAQGKVDIAPGRSGNETACNYCMYRSVCKFDLAFEGCAYRNIK</sequence>
<dbReference type="KEGG" id="amij:EQM06_11505"/>
<dbReference type="InterPro" id="IPR027417">
    <property type="entry name" value="P-loop_NTPase"/>
</dbReference>
<evidence type="ECO:0000259" key="11">
    <source>
        <dbReference type="Pfam" id="PF21445"/>
    </source>
</evidence>
<dbReference type="InterPro" id="IPR011604">
    <property type="entry name" value="PDDEXK-like_dom_sf"/>
</dbReference>
<evidence type="ECO:0000259" key="10">
    <source>
        <dbReference type="Pfam" id="PF12705"/>
    </source>
</evidence>
<dbReference type="InterPro" id="IPR038726">
    <property type="entry name" value="PDDEXK_AddAB-type"/>
</dbReference>
<keyword evidence="3" id="KW-0227">DNA damage</keyword>
<dbReference type="PANTHER" id="PTHR30591">
    <property type="entry name" value="RECBCD ENZYME SUBUNIT RECC"/>
    <property type="match status" value="1"/>
</dbReference>
<dbReference type="PANTHER" id="PTHR30591:SF1">
    <property type="entry name" value="RECBCD ENZYME SUBUNIT RECC"/>
    <property type="match status" value="1"/>
</dbReference>
<feature type="domain" description="PD-(D/E)XK endonuclease-like" evidence="10">
    <location>
        <begin position="751"/>
        <end position="1102"/>
    </location>
</feature>
<keyword evidence="4" id="KW-0378">Hydrolase</keyword>
<dbReference type="OrthoDB" id="9758506at2"/>
<evidence type="ECO:0000313" key="12">
    <source>
        <dbReference type="EMBL" id="QAT43797.1"/>
    </source>
</evidence>
<dbReference type="Pfam" id="PF21445">
    <property type="entry name" value="ADDB_N"/>
    <property type="match status" value="1"/>
</dbReference>
<dbReference type="RefSeq" id="WP_128746505.1">
    <property type="nucleotide sequence ID" value="NZ_CP035281.1"/>
</dbReference>
<keyword evidence="2" id="KW-0547">Nucleotide-binding</keyword>
<reference evidence="12 13" key="1">
    <citation type="submission" date="2019-01" db="EMBL/GenBank/DDBJ databases">
        <title>Draft genomes of a novel of Aminipila strains.</title>
        <authorList>
            <person name="Ma S."/>
        </authorList>
    </citation>
    <scope>NUCLEOTIDE SEQUENCE [LARGE SCALE GENOMIC DNA]</scope>
    <source>
        <strain evidence="13">JN-39</strain>
    </source>
</reference>
<dbReference type="SUPFAM" id="SSF52540">
    <property type="entry name" value="P-loop containing nucleoside triphosphate hydrolases"/>
    <property type="match status" value="1"/>
</dbReference>
<keyword evidence="5" id="KW-0347">Helicase</keyword>
<dbReference type="GO" id="GO:0006310">
    <property type="term" value="P:DNA recombination"/>
    <property type="evidence" value="ECO:0007669"/>
    <property type="project" value="TreeGrafter"/>
</dbReference>
<evidence type="ECO:0000256" key="4">
    <source>
        <dbReference type="ARBA" id="ARBA00022801"/>
    </source>
</evidence>
<evidence type="ECO:0000256" key="5">
    <source>
        <dbReference type="ARBA" id="ARBA00022806"/>
    </source>
</evidence>
<dbReference type="GO" id="GO:0005524">
    <property type="term" value="F:ATP binding"/>
    <property type="evidence" value="ECO:0007669"/>
    <property type="project" value="UniProtKB-KW"/>
</dbReference>
<evidence type="ECO:0000256" key="1">
    <source>
        <dbReference type="ARBA" id="ARBA00022722"/>
    </source>
</evidence>